<dbReference type="SMART" id="SM00014">
    <property type="entry name" value="acidPPc"/>
    <property type="match status" value="1"/>
</dbReference>
<protein>
    <recommendedName>
        <fullName evidence="2">Phosphatidic acid phosphatase type 2/haloperoxidase domain-containing protein</fullName>
    </recommendedName>
</protein>
<evidence type="ECO:0000259" key="2">
    <source>
        <dbReference type="SMART" id="SM00014"/>
    </source>
</evidence>
<dbReference type="PANTHER" id="PTHR14969">
    <property type="entry name" value="SPHINGOSINE-1-PHOSPHATE PHOSPHOHYDROLASE"/>
    <property type="match status" value="1"/>
</dbReference>
<feature type="transmembrane region" description="Helical" evidence="1">
    <location>
        <begin position="30"/>
        <end position="49"/>
    </location>
</feature>
<dbReference type="Gene3D" id="1.20.144.10">
    <property type="entry name" value="Phosphatidic acid phosphatase type 2/haloperoxidase"/>
    <property type="match status" value="2"/>
</dbReference>
<accession>A0A0L8AHV8</accession>
<dbReference type="InterPro" id="IPR000326">
    <property type="entry name" value="PAP2/HPO"/>
</dbReference>
<dbReference type="PANTHER" id="PTHR14969:SF13">
    <property type="entry name" value="AT30094P"/>
    <property type="match status" value="1"/>
</dbReference>
<proteinExistence type="predicted"/>
<feature type="transmembrane region" description="Helical" evidence="1">
    <location>
        <begin position="134"/>
        <end position="153"/>
    </location>
</feature>
<dbReference type="EMBL" id="JSVA01000018">
    <property type="protein sequence ID" value="KOF01725.1"/>
    <property type="molecule type" value="Genomic_DNA"/>
</dbReference>
<feature type="transmembrane region" description="Helical" evidence="1">
    <location>
        <begin position="159"/>
        <end position="180"/>
    </location>
</feature>
<dbReference type="OrthoDB" id="9789113at2"/>
<keyword evidence="1" id="KW-0812">Transmembrane</keyword>
<feature type="domain" description="Phosphatidic acid phosphatase type 2/haloperoxidase" evidence="2">
    <location>
        <begin position="59"/>
        <end position="174"/>
    </location>
</feature>
<dbReference type="AlphaFoldDB" id="A0A0L8AHV8"/>
<evidence type="ECO:0000313" key="4">
    <source>
        <dbReference type="Proteomes" id="UP000036908"/>
    </source>
</evidence>
<dbReference type="GO" id="GO:0042392">
    <property type="term" value="F:sphingosine-1-phosphate phosphatase activity"/>
    <property type="evidence" value="ECO:0007669"/>
    <property type="project" value="TreeGrafter"/>
</dbReference>
<evidence type="ECO:0000313" key="3">
    <source>
        <dbReference type="EMBL" id="KOF01725.1"/>
    </source>
</evidence>
<dbReference type="RefSeq" id="WP_053224627.1">
    <property type="nucleotide sequence ID" value="NZ_JSVA01000018.1"/>
</dbReference>
<organism evidence="3 4">
    <name type="scientific">Roseivirga seohaensis subsp. aquiponti</name>
    <dbReference type="NCBI Taxonomy" id="1566026"/>
    <lineage>
        <taxon>Bacteria</taxon>
        <taxon>Pseudomonadati</taxon>
        <taxon>Bacteroidota</taxon>
        <taxon>Cytophagia</taxon>
        <taxon>Cytophagales</taxon>
        <taxon>Roseivirgaceae</taxon>
        <taxon>Roseivirga</taxon>
    </lineage>
</organism>
<gene>
    <name evidence="3" type="ORF">OB69_15345</name>
</gene>
<dbReference type="InterPro" id="IPR036938">
    <property type="entry name" value="PAP2/HPO_sf"/>
</dbReference>
<dbReference type="SUPFAM" id="SSF48317">
    <property type="entry name" value="Acid phosphatase/Vanadium-dependent haloperoxidase"/>
    <property type="match status" value="1"/>
</dbReference>
<keyword evidence="4" id="KW-1185">Reference proteome</keyword>
<comment type="caution">
    <text evidence="3">The sequence shown here is derived from an EMBL/GenBank/DDBJ whole genome shotgun (WGS) entry which is preliminary data.</text>
</comment>
<dbReference type="PATRIC" id="fig|1566026.4.peg.1389"/>
<keyword evidence="1" id="KW-1133">Transmembrane helix</keyword>
<dbReference type="Pfam" id="PF01569">
    <property type="entry name" value="PAP2"/>
    <property type="match status" value="1"/>
</dbReference>
<evidence type="ECO:0000256" key="1">
    <source>
        <dbReference type="SAM" id="Phobius"/>
    </source>
</evidence>
<keyword evidence="1" id="KW-0472">Membrane</keyword>
<name>A0A0L8AHV8_9BACT</name>
<dbReference type="Proteomes" id="UP000036908">
    <property type="component" value="Unassembled WGS sequence"/>
</dbReference>
<reference evidence="4" key="1">
    <citation type="submission" date="2014-11" db="EMBL/GenBank/DDBJ databases">
        <title>Genome sequencing of Roseivirga sp. D-25.</title>
        <authorList>
            <person name="Selvaratnam C."/>
            <person name="Thevarajoo S."/>
            <person name="Goh K.M."/>
            <person name="Eee R."/>
            <person name="Chan K.-G."/>
            <person name="Chong C.S."/>
        </authorList>
    </citation>
    <scope>NUCLEOTIDE SEQUENCE [LARGE SCALE GENOMIC DNA]</scope>
    <source>
        <strain evidence="4">D-25</strain>
    </source>
</reference>
<dbReference type="CDD" id="cd03395">
    <property type="entry name" value="PAP2_like_4"/>
    <property type="match status" value="1"/>
</dbReference>
<sequence length="187" mass="21519">MIDQLEQWDKALFRIINGAHNSFGDFVMTWASNKFIWIPLYVVLLYWLFKYKKNYGWMALSLGLLILISDQTASGLLKPWVARLRPCHDPEIMDWVHTPDGCGGRYGFASSHSSNMFALAFFCWFCLKDKLKYIWLLLPWAALIAYSRVYLGVHFPGDVITGALIGLIAGYICFRLFTFVSTKKQKG</sequence>